<evidence type="ECO:0000259" key="8">
    <source>
        <dbReference type="Pfam" id="PF06271"/>
    </source>
</evidence>
<dbReference type="PANTHER" id="PTHR36115">
    <property type="entry name" value="PROLINE-RICH ANTIGEN HOMOLOG-RELATED"/>
    <property type="match status" value="1"/>
</dbReference>
<feature type="transmembrane region" description="Helical" evidence="7">
    <location>
        <begin position="296"/>
        <end position="314"/>
    </location>
</feature>
<name>A0A9X1QWS7_9FLAO</name>
<accession>A0A9X1QWS7</accession>
<evidence type="ECO:0000256" key="1">
    <source>
        <dbReference type="ARBA" id="ARBA00004651"/>
    </source>
</evidence>
<feature type="compositionally biased region" description="Basic and acidic residues" evidence="6">
    <location>
        <begin position="205"/>
        <end position="214"/>
    </location>
</feature>
<dbReference type="InterPro" id="IPR051791">
    <property type="entry name" value="Pra-immunoreactive"/>
</dbReference>
<organism evidence="9 10">
    <name type="scientific">Aequorivita vitellina</name>
    <dbReference type="NCBI Taxonomy" id="2874475"/>
    <lineage>
        <taxon>Bacteria</taxon>
        <taxon>Pseudomonadati</taxon>
        <taxon>Bacteroidota</taxon>
        <taxon>Flavobacteriia</taxon>
        <taxon>Flavobacteriales</taxon>
        <taxon>Flavobacteriaceae</taxon>
        <taxon>Aequorivita</taxon>
    </lineage>
</organism>
<evidence type="ECO:0000313" key="10">
    <source>
        <dbReference type="Proteomes" id="UP001139461"/>
    </source>
</evidence>
<dbReference type="AlphaFoldDB" id="A0A9X1QWS7"/>
<evidence type="ECO:0000313" key="9">
    <source>
        <dbReference type="EMBL" id="MCG2420398.1"/>
    </source>
</evidence>
<feature type="transmembrane region" description="Helical" evidence="7">
    <location>
        <begin position="348"/>
        <end position="368"/>
    </location>
</feature>
<gene>
    <name evidence="9" type="ORF">K8089_15335</name>
</gene>
<keyword evidence="4 7" id="KW-1133">Transmembrane helix</keyword>
<keyword evidence="2" id="KW-1003">Cell membrane</keyword>
<dbReference type="PANTHER" id="PTHR36115:SF9">
    <property type="entry name" value="LMO1584 PROTEIN"/>
    <property type="match status" value="1"/>
</dbReference>
<evidence type="ECO:0000256" key="3">
    <source>
        <dbReference type="ARBA" id="ARBA00022692"/>
    </source>
</evidence>
<keyword evidence="10" id="KW-1185">Reference proteome</keyword>
<dbReference type="Proteomes" id="UP001139461">
    <property type="component" value="Unassembled WGS sequence"/>
</dbReference>
<evidence type="ECO:0000256" key="5">
    <source>
        <dbReference type="ARBA" id="ARBA00023136"/>
    </source>
</evidence>
<dbReference type="Pfam" id="PF06271">
    <property type="entry name" value="RDD"/>
    <property type="match status" value="1"/>
</dbReference>
<evidence type="ECO:0000256" key="4">
    <source>
        <dbReference type="ARBA" id="ARBA00022989"/>
    </source>
</evidence>
<comment type="caution">
    <text evidence="9">The sequence shown here is derived from an EMBL/GenBank/DDBJ whole genome shotgun (WGS) entry which is preliminary data.</text>
</comment>
<proteinExistence type="predicted"/>
<feature type="transmembrane region" description="Helical" evidence="7">
    <location>
        <begin position="253"/>
        <end position="276"/>
    </location>
</feature>
<protein>
    <submittedName>
        <fullName evidence="9">RDD family protein</fullName>
    </submittedName>
</protein>
<dbReference type="InterPro" id="IPR010432">
    <property type="entry name" value="RDD"/>
</dbReference>
<sequence>MAINESEPTTEVDAINIYFLAAPEDEPQCIAIKKYLTPIVRSSKRPIEIESDFDIPPGQDVKEYKQKLYEAEIVLAFISSDFINDDEIYARTQKVIERYNRDETIMLPILVRNCMWKSTPFVNLTLLPKNYQPLNNKQYWNSEDDALTAVVTDIYEAIKNFTYESRLEMERAEMKVAEALEDAEIENSPPAPEKEKPVKAAARTQVEKPRENKKAQRVNQQAQQQRSKKTANATMQVDWRKKYYRNVLWKRALAYYLDNLITALPAMFLAMILWFMVSVSLYPDSPEEVSDTETTFVLLFSIFFYFIICAIFESSKYRGTFGKMILKLEITDRNGNRITFFKAFWRNIFRMITAYSYMLIIPLIIQIFTFRKTKKLFHDQFSSTVVGEKIKR</sequence>
<evidence type="ECO:0000256" key="2">
    <source>
        <dbReference type="ARBA" id="ARBA00022475"/>
    </source>
</evidence>
<keyword evidence="5 7" id="KW-0472">Membrane</keyword>
<keyword evidence="3 7" id="KW-0812">Transmembrane</keyword>
<dbReference type="EMBL" id="JAIRBA010000045">
    <property type="protein sequence ID" value="MCG2420398.1"/>
    <property type="molecule type" value="Genomic_DNA"/>
</dbReference>
<feature type="region of interest" description="Disordered" evidence="6">
    <location>
        <begin position="182"/>
        <end position="233"/>
    </location>
</feature>
<feature type="domain" description="RDD" evidence="8">
    <location>
        <begin position="248"/>
        <end position="382"/>
    </location>
</feature>
<evidence type="ECO:0000256" key="7">
    <source>
        <dbReference type="SAM" id="Phobius"/>
    </source>
</evidence>
<comment type="subcellular location">
    <subcellularLocation>
        <location evidence="1">Cell membrane</location>
        <topology evidence="1">Multi-pass membrane protein</topology>
    </subcellularLocation>
</comment>
<dbReference type="GO" id="GO:0005886">
    <property type="term" value="C:plasma membrane"/>
    <property type="evidence" value="ECO:0007669"/>
    <property type="project" value="UniProtKB-SubCell"/>
</dbReference>
<evidence type="ECO:0000256" key="6">
    <source>
        <dbReference type="SAM" id="MobiDB-lite"/>
    </source>
</evidence>
<reference evidence="9" key="1">
    <citation type="submission" date="2021-09" db="EMBL/GenBank/DDBJ databases">
        <title>Genome of Aequorivita sp. strain F47161.</title>
        <authorList>
            <person name="Wang Y."/>
        </authorList>
    </citation>
    <scope>NUCLEOTIDE SEQUENCE</scope>
    <source>
        <strain evidence="9">F47161</strain>
    </source>
</reference>
<dbReference type="RefSeq" id="WP_237604174.1">
    <property type="nucleotide sequence ID" value="NZ_JAIRBA010000045.1"/>
</dbReference>